<dbReference type="HOGENOM" id="CLU_743212_0_0_11"/>
<proteinExistence type="predicted"/>
<dbReference type="KEGG" id="ams:AMIS_270"/>
<dbReference type="EMBL" id="AP012319">
    <property type="protein sequence ID" value="BAL85247.1"/>
    <property type="molecule type" value="Genomic_DNA"/>
</dbReference>
<organism evidence="2 3">
    <name type="scientific">Actinoplanes missouriensis (strain ATCC 14538 / DSM 43046 / CBS 188.64 / JCM 3121 / NBRC 102363 / NCIMB 12654 / NRRL B-3342 / UNCC 431)</name>
    <dbReference type="NCBI Taxonomy" id="512565"/>
    <lineage>
        <taxon>Bacteria</taxon>
        <taxon>Bacillati</taxon>
        <taxon>Actinomycetota</taxon>
        <taxon>Actinomycetes</taxon>
        <taxon>Micromonosporales</taxon>
        <taxon>Micromonosporaceae</taxon>
        <taxon>Actinoplanes</taxon>
    </lineage>
</organism>
<keyword evidence="3" id="KW-1185">Reference proteome</keyword>
<gene>
    <name evidence="2" type="ordered locus">AMIS_270</name>
</gene>
<accession>I0GWW0</accession>
<feature type="region of interest" description="Disordered" evidence="1">
    <location>
        <begin position="160"/>
        <end position="209"/>
    </location>
</feature>
<feature type="region of interest" description="Disordered" evidence="1">
    <location>
        <begin position="75"/>
        <end position="94"/>
    </location>
</feature>
<reference evidence="2 3" key="1">
    <citation type="submission" date="2012-02" db="EMBL/GenBank/DDBJ databases">
        <title>Complete genome sequence of Actinoplanes missouriensis 431 (= NBRC 102363).</title>
        <authorList>
            <person name="Ohnishi Y."/>
            <person name="Ishikawa J."/>
            <person name="Sekine M."/>
            <person name="Hosoyama A."/>
            <person name="Harada T."/>
            <person name="Narita H."/>
            <person name="Hata T."/>
            <person name="Konno Y."/>
            <person name="Tutikane K."/>
            <person name="Fujita N."/>
            <person name="Horinouchi S."/>
            <person name="Hayakawa M."/>
        </authorList>
    </citation>
    <scope>NUCLEOTIDE SEQUENCE [LARGE SCALE GENOMIC DNA]</scope>
    <source>
        <strain evidence="3">ATCC 14538 / DSM 43046 / CBS 188.64 / JCM 3121 / NBRC 102363 / NCIMB 12654 / NRRL B-3342 / UNCC 431</strain>
    </source>
</reference>
<protein>
    <submittedName>
        <fullName evidence="2">Uncharacterized protein</fullName>
    </submittedName>
</protein>
<dbReference type="AlphaFoldDB" id="I0GWW0"/>
<feature type="region of interest" description="Disordered" evidence="1">
    <location>
        <begin position="235"/>
        <end position="312"/>
    </location>
</feature>
<evidence type="ECO:0000256" key="1">
    <source>
        <dbReference type="SAM" id="MobiDB-lite"/>
    </source>
</evidence>
<dbReference type="STRING" id="512565.AMIS_270"/>
<feature type="compositionally biased region" description="Low complexity" evidence="1">
    <location>
        <begin position="235"/>
        <end position="260"/>
    </location>
</feature>
<sequence length="372" mass="37811">MVDGKAGRGPRTACRSLSIPGGGSPLMPSPNQGAERRAERRAQNTGSRWAVRALVVGGLAGAAWLLTGTAAHAADHGGGPAGSPDGSASHRVAPVSGGESTVRELLEAAVQPLEFRYTSQCHRRVVTSILATAERVLSGPVELPAEVIYDGIAIDAYPYGAEPHRKPAPSRTSGGSADDRKRHRPAAHAADPVTAPETRQPDAELPLSDATEPAAVSPVAMSPVAMSPVVGSPVAVSSVAGPSAAGGAQAAPTSASTSTKASRDTAGHTPARYAKAQSRSSVHRRVPAARPASPKTDREDAPVQNGPEPARMNLGTVSGIPANGSGSSPEVGPVAVLPPRVGNGAVDNHRFPFATDVVARRNDAVAPDVFPD</sequence>
<evidence type="ECO:0000313" key="2">
    <source>
        <dbReference type="EMBL" id="BAL85247.1"/>
    </source>
</evidence>
<name>I0GWW0_ACTM4</name>
<evidence type="ECO:0000313" key="3">
    <source>
        <dbReference type="Proteomes" id="UP000007882"/>
    </source>
</evidence>
<feature type="region of interest" description="Disordered" evidence="1">
    <location>
        <begin position="1"/>
        <end position="44"/>
    </location>
</feature>
<dbReference type="Proteomes" id="UP000007882">
    <property type="component" value="Chromosome"/>
</dbReference>